<reference evidence="1 2" key="1">
    <citation type="journal article" date="2022" name="Int. J. Syst. Evol. Microbiol.">
        <title>Prevotella herbatica sp. nov., a plant polysaccharide-decomposing anaerobic bacterium isolated from a methanogenic reactor.</title>
        <authorList>
            <person name="Uek A."/>
            <person name="Tonouchi A."/>
            <person name="Kaku N."/>
            <person name="Ueki K."/>
        </authorList>
    </citation>
    <scope>NUCLEOTIDE SEQUENCE [LARGE SCALE GENOMIC DNA]</scope>
    <source>
        <strain evidence="1 2">WR041</strain>
    </source>
</reference>
<proteinExistence type="predicted"/>
<dbReference type="EMBL" id="AP024484">
    <property type="protein sequence ID" value="BCS85765.1"/>
    <property type="molecule type" value="Genomic_DNA"/>
</dbReference>
<name>A0ABN6EIJ3_9BACT</name>
<dbReference type="Proteomes" id="UP001319045">
    <property type="component" value="Chromosome"/>
</dbReference>
<evidence type="ECO:0000313" key="2">
    <source>
        <dbReference type="Proteomes" id="UP001319045"/>
    </source>
</evidence>
<dbReference type="PROSITE" id="PS51257">
    <property type="entry name" value="PROKAR_LIPOPROTEIN"/>
    <property type="match status" value="1"/>
</dbReference>
<accession>A0ABN6EIJ3</accession>
<keyword evidence="2" id="KW-1185">Reference proteome</keyword>
<evidence type="ECO:0000313" key="1">
    <source>
        <dbReference type="EMBL" id="BCS85765.1"/>
    </source>
</evidence>
<sequence>MNCKKNYFLPVITAILILLSSCSDEINSDIIYDIAPINFNFKIVNKDGNNMLDSKGPGYNPNFIANTSITIQSKTYKLGVDAQTVLTPSTRAYYAPFKGMMIGVDNGETYAVIGPFMGNYNWDNEKVIINWGDNSTDILTFSSFVHYKKSGEPYFDRSYILNNSGSSTVFDTAGYITLEK</sequence>
<dbReference type="RefSeq" id="WP_207153393.1">
    <property type="nucleotide sequence ID" value="NZ_AP024484.1"/>
</dbReference>
<gene>
    <name evidence="1" type="ORF">prwr041_16580</name>
</gene>
<organism evidence="1 2">
    <name type="scientific">Prevotella herbatica</name>
    <dbReference type="NCBI Taxonomy" id="2801997"/>
    <lineage>
        <taxon>Bacteria</taxon>
        <taxon>Pseudomonadati</taxon>
        <taxon>Bacteroidota</taxon>
        <taxon>Bacteroidia</taxon>
        <taxon>Bacteroidales</taxon>
        <taxon>Prevotellaceae</taxon>
        <taxon>Prevotella</taxon>
    </lineage>
</organism>
<protein>
    <submittedName>
        <fullName evidence="1">Uncharacterized protein</fullName>
    </submittedName>
</protein>